<reference evidence="3" key="1">
    <citation type="submission" date="2019-07" db="EMBL/GenBank/DDBJ databases">
        <authorList>
            <person name="Dittberner H."/>
        </authorList>
    </citation>
    <scope>NUCLEOTIDE SEQUENCE [LARGE SCALE GENOMIC DNA]</scope>
</reference>
<organism evidence="3 4">
    <name type="scientific">Arabis nemorensis</name>
    <dbReference type="NCBI Taxonomy" id="586526"/>
    <lineage>
        <taxon>Eukaryota</taxon>
        <taxon>Viridiplantae</taxon>
        <taxon>Streptophyta</taxon>
        <taxon>Embryophyta</taxon>
        <taxon>Tracheophyta</taxon>
        <taxon>Spermatophyta</taxon>
        <taxon>Magnoliopsida</taxon>
        <taxon>eudicotyledons</taxon>
        <taxon>Gunneridae</taxon>
        <taxon>Pentapetalae</taxon>
        <taxon>rosids</taxon>
        <taxon>malvids</taxon>
        <taxon>Brassicales</taxon>
        <taxon>Brassicaceae</taxon>
        <taxon>Arabideae</taxon>
        <taxon>Arabis</taxon>
    </lineage>
</organism>
<dbReference type="InterPro" id="IPR050804">
    <property type="entry name" value="MCC"/>
</dbReference>
<evidence type="ECO:0000313" key="4">
    <source>
        <dbReference type="Proteomes" id="UP000489600"/>
    </source>
</evidence>
<keyword evidence="1" id="KW-0175">Coiled coil</keyword>
<evidence type="ECO:0000256" key="1">
    <source>
        <dbReference type="ARBA" id="ARBA00023054"/>
    </source>
</evidence>
<dbReference type="PANTHER" id="PTHR46236">
    <property type="entry name" value="TRAF-LIKE SUPERFAMILY PROTEIN"/>
    <property type="match status" value="1"/>
</dbReference>
<dbReference type="Gene3D" id="2.60.210.10">
    <property type="entry name" value="Apoptosis, Tumor Necrosis Factor Receptor Associated Protein 2, Chain A"/>
    <property type="match status" value="1"/>
</dbReference>
<dbReference type="EMBL" id="CABITT030000005">
    <property type="protein sequence ID" value="VVB03694.1"/>
    <property type="molecule type" value="Genomic_DNA"/>
</dbReference>
<comment type="caution">
    <text evidence="3">The sequence shown here is derived from an EMBL/GenBank/DDBJ whole genome shotgun (WGS) entry which is preliminary data.</text>
</comment>
<accession>A0A565BQP8</accession>
<dbReference type="SMART" id="SM00061">
    <property type="entry name" value="MATH"/>
    <property type="match status" value="1"/>
</dbReference>
<name>A0A565BQP8_9BRAS</name>
<dbReference type="InterPro" id="IPR002083">
    <property type="entry name" value="MATH/TRAF_dom"/>
</dbReference>
<dbReference type="AlphaFoldDB" id="A0A565BQP8"/>
<dbReference type="SUPFAM" id="SSF49599">
    <property type="entry name" value="TRAF domain-like"/>
    <property type="match status" value="1"/>
</dbReference>
<dbReference type="PROSITE" id="PS50144">
    <property type="entry name" value="MATH"/>
    <property type="match status" value="1"/>
</dbReference>
<sequence>MFTWLIKDFKSLQDRRIQSQEFDAGGCRWCLLVYPNGKEGRNSVSLYLLVVGYKDLPPGWKITAKFSLRIVNNFSESLSEQGTEETWFNRDYPACGRNNWLHRSKLNNGFLVNGDLKIVAEVEVLHKSGVETHEEMEDLDYQL</sequence>
<dbReference type="PANTHER" id="PTHR46236:SF35">
    <property type="entry name" value="MATH DOMAIN-CONTAINING PROTEIN"/>
    <property type="match status" value="1"/>
</dbReference>
<evidence type="ECO:0000259" key="2">
    <source>
        <dbReference type="PROSITE" id="PS50144"/>
    </source>
</evidence>
<dbReference type="Proteomes" id="UP000489600">
    <property type="component" value="Unassembled WGS sequence"/>
</dbReference>
<dbReference type="Pfam" id="PF22486">
    <property type="entry name" value="MATH_2"/>
    <property type="match status" value="1"/>
</dbReference>
<evidence type="ECO:0000313" key="3">
    <source>
        <dbReference type="EMBL" id="VVB03694.1"/>
    </source>
</evidence>
<proteinExistence type="predicted"/>
<dbReference type="OrthoDB" id="289038at2759"/>
<gene>
    <name evidence="3" type="ORF">ANE_LOCUS14138</name>
</gene>
<protein>
    <recommendedName>
        <fullName evidence="2">MATH domain-containing protein</fullName>
    </recommendedName>
</protein>
<dbReference type="CDD" id="cd00121">
    <property type="entry name" value="MATH"/>
    <property type="match status" value="1"/>
</dbReference>
<keyword evidence="4" id="KW-1185">Reference proteome</keyword>
<feature type="domain" description="MATH" evidence="2">
    <location>
        <begin position="1"/>
        <end position="122"/>
    </location>
</feature>
<dbReference type="InterPro" id="IPR008974">
    <property type="entry name" value="TRAF-like"/>
</dbReference>